<dbReference type="GO" id="GO:0046872">
    <property type="term" value="F:metal ion binding"/>
    <property type="evidence" value="ECO:0007669"/>
    <property type="project" value="UniProtKB-KW"/>
</dbReference>
<dbReference type="GO" id="GO:0020037">
    <property type="term" value="F:heme binding"/>
    <property type="evidence" value="ECO:0007669"/>
    <property type="project" value="InterPro"/>
</dbReference>
<organism evidence="8 9">
    <name type="scientific">Rhodopirellula baltica WH47</name>
    <dbReference type="NCBI Taxonomy" id="991778"/>
    <lineage>
        <taxon>Bacteria</taxon>
        <taxon>Pseudomonadati</taxon>
        <taxon>Planctomycetota</taxon>
        <taxon>Planctomycetia</taxon>
        <taxon>Pirellulales</taxon>
        <taxon>Pirellulaceae</taxon>
        <taxon>Rhodopirellula</taxon>
    </lineage>
</organism>
<feature type="region of interest" description="Disordered" evidence="5">
    <location>
        <begin position="1759"/>
        <end position="1784"/>
    </location>
</feature>
<feature type="region of interest" description="Disordered" evidence="5">
    <location>
        <begin position="1208"/>
        <end position="1238"/>
    </location>
</feature>
<dbReference type="PANTHER" id="PTHR33546">
    <property type="entry name" value="LARGE, MULTIFUNCTIONAL SECRETED PROTEIN-RELATED"/>
    <property type="match status" value="1"/>
</dbReference>
<dbReference type="Pfam" id="PF23500">
    <property type="entry name" value="DUF7133"/>
    <property type="match status" value="1"/>
</dbReference>
<feature type="domain" description="Cytochrome c" evidence="7">
    <location>
        <begin position="3413"/>
        <end position="3546"/>
    </location>
</feature>
<dbReference type="PATRIC" id="fig|991778.3.peg.3734"/>
<feature type="region of interest" description="Disordered" evidence="5">
    <location>
        <begin position="32"/>
        <end position="129"/>
    </location>
</feature>
<dbReference type="EMBL" id="AFAR01000181">
    <property type="protein sequence ID" value="EGF26574.1"/>
    <property type="molecule type" value="Genomic_DNA"/>
</dbReference>
<sequence>MTLSRSNRSTWVMWVAIWFVATSLVVKSDVAAQEAEATTAETSEVIEPTPDEPTPDEPTPDEPTPDEPTPDEPTPDEPTPDEPTPDEPTPDEPTPDEPATDEISGADESTVAGEVDDSEPASREVSDKLSQWETLAQQVRSDDSLRWIALFGSQIARLVPDNFRPVAADELSNALGEAAEVTPETSTDDILQCEMVATIRNGSLISNASRMLFSSQASSEHQFGNVSFAVSRLREMDDKSGVESDTNAVFESDESGMLKIATNDVSQPLADRNLAWNWRQQAMPTWNGSRWELVLPQALISRLWIRVPANQILRCEQAVLREVPADELPNWYSETSSISSSESASDNDRWIFLESAGSSRLDLQLQTVNDDAAEVQTATIVRSCRMSFDHDGSILNWQCRFVIDPQPIASIPPWVWLRGDVTRITIDAREIPFSSRPIASQPTETSQSPFASIIELTAIEESEPASTADSRVIVLEGTSPLSQKGNLISLPEPVFPSSYVVSATPWQLQWTMPSHLYATHWQLPEQWQLTPPSLGASQSSDSPATWNAVGPPLSRESIPAESLLDPPNDSKEHRLSTDSVTSSWSIELAESQPLLYANHQSRFLLEDNAIQARSTIQMTMSPDRLAPIQLEIQDGFSFDSITVGETRRTLTINAPNRRGRRITVWPSPDEIEELPTGEGTLEIRATGQSRRDPNNPRVNELWMIRVLGCPGQMTAAVIPPADMGWTAETAITPSRIEFSELTAQQRRYFAPLPGDAIVLSHSIRQTPSLALETPDSTIVGSCQTSLTVVRSGKERTGIEQQVQVQVEGLPQTSRFVKVRLAARSEQSSPQDIKWQTRLSSSAAVHSVDQDAVTRRWVPRQSMEPQSESDAESQASSVSTNSDEIADGSDGWFEWNIPVPRNFNDKSLLIGRCFHAMKESETEPTKGHQTRALPIGLFRLADATSQTCELLIDSNLQLARPVANLVGIPTADADNASRPFRYRYETSPHVIVRVRHRNQTPPSNLVLQQHTHVVASASGTDRARTRFEMIATQPIEVKFPWDAHLIEARIDGVEVQPQMTRRHHLRFPAVKQSELVLEIEWTTTSFGKSWIRKPEVTDLQVVGLTLGSQFRVSPAEDSLQLPLLGSAEQSPLIFSQMVIGIGWVGALVILAISLAAGWAARWGLACGLALCLFAMLLWPETLIPLTTWVALPLTIGLLRVATQQWQSSKTPMSSLTQTPGASGQSDHSNAASHSPGGDPTSDFSSSALLRSWLGWLIVSCFAVGGGAASAQTMDILVPLDSANQPMGNKAYIPETLYEELFLIRPDERVRQVSFLNTNYELDLTSESSKRAISLARDEFAIELLARFTVETTTPSSRLRLPFAPETIEELVLIRPDESTRVLTTTTDEQPGTLIVVPSGKRFDLQLRLRCQTSHNATGTQIAIDLPRLPQARLVVRRDYRIDNFRLVTDEIAWPAVDRPVGFGIISSNQFSIGPCNRLQIHLQSKATADAIASGSAVNLNTGPGNQTGDVSDEEELPVAWNSASQWNRRYWLNATAKQCSVECELDPLQPPPPGGEVVLRFHRETSSPPRLISRDWKLIQQTTTQWKLTRVSSSDEPIRLVWDLSADWSTRTTTDEPTPSVSNAVEPTSPDALSLASERLLTCPGLSLHDRWEEPASDDESALVNSRTEFSETLVAWTLSADLQPLWPASLGTERVPTEQFYSQWSGPISRLDRAAKSSGTTPIVQIGFSNRSTLVFSSRQEIHLDSTHQTIRLDATFEPTPVTDNSATADATSANPDASGEASVAAMDESVRPHIIKVVLPPQAQIFDWQIQQPGLPNTSPDVVDGNTFESEATDATSDEATDAETTTDPKSKPTGASENQSGTRWELVRKDDRDCLLIRYEGRGMELSIEAQVSLKKNNDNALALIEIEPIHAIGEVDSVSEVVVSRSADTDVQWKTPPKVEGEKSGDAGPASMLASGKILMDQWLVRGSTATALGNARFRSSLVRHPFQTDVRVALRWEEGRWIAQTDLQLKSKQQPDFLDVEMPTRWCDALQISPLCASTRQPTLSPARQVIRIRLADKDIRSIRLTSRLAAGDLVRVSVPKVRVLQSQRSRTDIVVPNRLTNAPIRWETNGVEPMPQPRWKLRLPLTTDGEASQELSDADATDIEDSAYFRVANENWSVELERMRKTNNLASVMHADHQLLNDRYLVSRFDIVPGDASHLTLQLPESARFVAGWTNGLPADVIPLDNNRLQFLLPLSRLSQAVEVLLEMDSQVSSPDTPTWDEIQTPLRSTFTRLLSRRSDGKDSLSLSHQSSVAPTMAPKNSASNQTVTDWSPWRAIKPDQRWRILATNTVRSIAAASDSLADRRDEEVASWMKVWLQRYASISQSAGVPFDPANASAEDSVSLERLSAEFSSRPPEAVFSWNEMESFLAMQIQRYSAGETDDWWQVSDANKRLDGQWSFALTSQQPDRWIIDSQYQSTRHELPPQWSVASRSSIATQWAQHGMRFLLLLTSACLLIVLRLQPGRNRHHGDQANWVTNVQDLMANPATWIFVLGCIALVLAPMPLALALMVTAVMLSGFEAFWKPLRKRLRTWASALLLLVIWIGPTDRATAQSTSQTIDSPSPAEIADTMRMRDGWKLQLVAAEPMVIDPVSAAFDPQGRLWVVEMPDYPQPADDAQPIQGRVRILRDVDGDGTMDQATTFAEGLNFATGVLPWPSKIASENEAQMDGAIVTLAGEIAWLRDTDGDGMADDHQTWFRGFTTDNEQLRANHPILGPDGLVYVANGLRGGKIEAVVSRFDQSAGPLTLSKNDFCFDPNGGYWGRVSGNSQHGLTIDDFGRRIGCSNRNPAIQAVLNASTIQRDRELAPTDALLDIAVAGEHSEVHPISDAWTTSHLHAGQFSAACGVLAVDDKWLFVCEPTGSLVQRQQMQLDGENWNATREPNDAEWLANEHTWFRPVDLVADQNGSVLVIDMARAVIEHPDWAPDELKNRPDTWHGNDLGRIWRLVPPRAEPDFQAIQNNEEAIEALKSDDSVRRSLATLHLTQQLADAAAQPSVLGSLSELLLSGETKPTTKSRAASFLAQRNGLNTDQTSKLQSESEPRLRAIAAQNTTTWNADNFRKFASDDSVLVRRVALESFLASNECTQIAKSPSSAEFLSVVDSLHKLAVEQADSALIAKLLASAPQRMLQQLIHRSIENESLRLSSSYRNNCLHWIQRSAASDSETTLDLISNVQDDDNALQFVASWINGTRSASAVKKAMTGPEQEFLARVSDIAETTLADADQQPVQRENAVDVLLQLAPGSTELRNQLTESTDATLRSRILEGLLRSDPEWTRSILVSHPDPWRPEERSVVCRHARSDPATATWLLAAVQDGSLPRSFVDASTSNALRAHRDQAIRELANQTFAPPEDRAEVLQKYAVVADRFSTADVAKGRQLFVQHCSNCHRMEDVGHMVGPDISDSRTKTPEALLVAILNPDAAIDASFTRYQILTVDGEVVSGLLHNENSETVMLLEAGNQQRRVARDDIETFRAVDTSLMPSGMEQTLSVDQMSDLIAYLKRWRYTAEGL</sequence>
<dbReference type="SUPFAM" id="SSF63829">
    <property type="entry name" value="Calcium-dependent phosphotriesterase"/>
    <property type="match status" value="1"/>
</dbReference>
<reference evidence="8 9" key="1">
    <citation type="journal article" date="2013" name="Mar. Genomics">
        <title>Expression of sulfatases in Rhodopirellula baltica and the diversity of sulfatases in the genus Rhodopirellula.</title>
        <authorList>
            <person name="Wegner C.E."/>
            <person name="Richter-Heitmann T."/>
            <person name="Klindworth A."/>
            <person name="Klockow C."/>
            <person name="Richter M."/>
            <person name="Achstetter T."/>
            <person name="Glockner F.O."/>
            <person name="Harder J."/>
        </authorList>
    </citation>
    <scope>NUCLEOTIDE SEQUENCE [LARGE SCALE GENOMIC DNA]</scope>
    <source>
        <strain evidence="8 9">WH47</strain>
    </source>
</reference>
<feature type="region of interest" description="Disordered" evidence="5">
    <location>
        <begin position="845"/>
        <end position="882"/>
    </location>
</feature>
<feature type="compositionally biased region" description="Polar residues" evidence="5">
    <location>
        <begin position="1855"/>
        <end position="1864"/>
    </location>
</feature>
<protein>
    <recommendedName>
        <fullName evidence="7">Cytochrome c domain-containing protein</fullName>
    </recommendedName>
</protein>
<accession>F2AUW5</accession>
<feature type="compositionally biased region" description="Low complexity" evidence="5">
    <location>
        <begin position="1763"/>
        <end position="1779"/>
    </location>
</feature>
<feature type="compositionally biased region" description="Low complexity" evidence="5">
    <location>
        <begin position="865"/>
        <end position="878"/>
    </location>
</feature>
<keyword evidence="2 4" id="KW-0479">Metal-binding</keyword>
<evidence type="ECO:0000313" key="8">
    <source>
        <dbReference type="EMBL" id="EGF26574.1"/>
    </source>
</evidence>
<dbReference type="RefSeq" id="WP_007327425.1">
    <property type="nucleotide sequence ID" value="NZ_AFAR01000181.1"/>
</dbReference>
<feature type="transmembrane region" description="Helical" evidence="6">
    <location>
        <begin position="2527"/>
        <end position="2545"/>
    </location>
</feature>
<evidence type="ECO:0000256" key="6">
    <source>
        <dbReference type="SAM" id="Phobius"/>
    </source>
</evidence>
<feature type="compositionally biased region" description="Polar residues" evidence="5">
    <location>
        <begin position="1208"/>
        <end position="1231"/>
    </location>
</feature>
<dbReference type="PANTHER" id="PTHR33546:SF1">
    <property type="entry name" value="LARGE, MULTIFUNCTIONAL SECRETED PROTEIN"/>
    <property type="match status" value="1"/>
</dbReference>
<feature type="compositionally biased region" description="Acidic residues" evidence="5">
    <location>
        <begin position="49"/>
        <end position="100"/>
    </location>
</feature>
<evidence type="ECO:0000256" key="3">
    <source>
        <dbReference type="ARBA" id="ARBA00023004"/>
    </source>
</evidence>
<feature type="region of interest" description="Disordered" evidence="5">
    <location>
        <begin position="1813"/>
        <end position="1867"/>
    </location>
</feature>
<evidence type="ECO:0000256" key="1">
    <source>
        <dbReference type="ARBA" id="ARBA00022617"/>
    </source>
</evidence>
<dbReference type="GO" id="GO:0009055">
    <property type="term" value="F:electron transfer activity"/>
    <property type="evidence" value="ECO:0007669"/>
    <property type="project" value="InterPro"/>
</dbReference>
<evidence type="ECO:0000256" key="5">
    <source>
        <dbReference type="SAM" id="MobiDB-lite"/>
    </source>
</evidence>
<dbReference type="InterPro" id="IPR009056">
    <property type="entry name" value="Cyt_c-like_dom"/>
</dbReference>
<dbReference type="NCBIfam" id="TIGR02604">
    <property type="entry name" value="Piru_Ver_Nterm"/>
    <property type="match status" value="1"/>
</dbReference>
<dbReference type="PROSITE" id="PS51007">
    <property type="entry name" value="CYTC"/>
    <property type="match status" value="1"/>
</dbReference>
<feature type="compositionally biased region" description="Polar residues" evidence="5">
    <location>
        <begin position="532"/>
        <end position="545"/>
    </location>
</feature>
<proteinExistence type="predicted"/>
<name>F2AUW5_RHOBT</name>
<feature type="transmembrane region" description="Helical" evidence="6">
    <location>
        <begin position="1132"/>
        <end position="1154"/>
    </location>
</feature>
<feature type="compositionally biased region" description="Polar residues" evidence="5">
    <location>
        <begin position="2290"/>
        <end position="2312"/>
    </location>
</feature>
<keyword evidence="6" id="KW-0812">Transmembrane</keyword>
<keyword evidence="6" id="KW-0472">Membrane</keyword>
<keyword evidence="6" id="KW-1133">Transmembrane helix</keyword>
<keyword evidence="3 4" id="KW-0408">Iron</keyword>
<gene>
    <name evidence="8" type="ORF">RBWH47_05472</name>
</gene>
<feature type="transmembrane region" description="Helical" evidence="6">
    <location>
        <begin position="2575"/>
        <end position="2591"/>
    </location>
</feature>
<evidence type="ECO:0000256" key="2">
    <source>
        <dbReference type="ARBA" id="ARBA00022723"/>
    </source>
</evidence>
<dbReference type="InterPro" id="IPR036909">
    <property type="entry name" value="Cyt_c-like_dom_sf"/>
</dbReference>
<dbReference type="Gene3D" id="1.10.760.10">
    <property type="entry name" value="Cytochrome c-like domain"/>
    <property type="match status" value="1"/>
</dbReference>
<feature type="region of interest" description="Disordered" evidence="5">
    <location>
        <begin position="532"/>
        <end position="576"/>
    </location>
</feature>
<evidence type="ECO:0000313" key="9">
    <source>
        <dbReference type="Proteomes" id="UP000006222"/>
    </source>
</evidence>
<comment type="caution">
    <text evidence="8">The sequence shown here is derived from an EMBL/GenBank/DDBJ whole genome shotgun (WGS) entry which is preliminary data.</text>
</comment>
<dbReference type="Proteomes" id="UP000006222">
    <property type="component" value="Unassembled WGS sequence"/>
</dbReference>
<keyword evidence="1 4" id="KW-0349">Heme</keyword>
<dbReference type="InterPro" id="IPR013428">
    <property type="entry name" value="Membrane-bound_put_N"/>
</dbReference>
<feature type="region of interest" description="Disordered" evidence="5">
    <location>
        <begin position="2286"/>
        <end position="2312"/>
    </location>
</feature>
<feature type="transmembrane region" description="Helical" evidence="6">
    <location>
        <begin position="1161"/>
        <end position="1178"/>
    </location>
</feature>
<evidence type="ECO:0000259" key="7">
    <source>
        <dbReference type="PROSITE" id="PS51007"/>
    </source>
</evidence>
<feature type="compositionally biased region" description="Low complexity" evidence="5">
    <location>
        <begin position="32"/>
        <end position="42"/>
    </location>
</feature>
<dbReference type="InterPro" id="IPR055557">
    <property type="entry name" value="DUF7133"/>
</dbReference>
<dbReference type="InterPro" id="IPR013427">
    <property type="entry name" value="Haem-bd_dom_put"/>
</dbReference>
<evidence type="ECO:0000256" key="4">
    <source>
        <dbReference type="PROSITE-ProRule" id="PRU00433"/>
    </source>
</evidence>
<dbReference type="NCBIfam" id="TIGR02603">
    <property type="entry name" value="CxxCH_TIGR02603"/>
    <property type="match status" value="1"/>
</dbReference>
<dbReference type="SUPFAM" id="SSF46626">
    <property type="entry name" value="Cytochrome c"/>
    <property type="match status" value="1"/>
</dbReference>